<gene>
    <name evidence="2" type="ORF">UFOPK3164_01454</name>
    <name evidence="3" type="ORF">UFOPK3427_01643</name>
    <name evidence="4" type="ORF">UFOPK4112_01585</name>
</gene>
<dbReference type="EMBL" id="CAFBLT010000003">
    <property type="protein sequence ID" value="CAB4882703.1"/>
    <property type="molecule type" value="Genomic_DNA"/>
</dbReference>
<evidence type="ECO:0000313" key="4">
    <source>
        <dbReference type="EMBL" id="CAB5030424.1"/>
    </source>
</evidence>
<feature type="domain" description="Glycosyltransferase 2-like" evidence="1">
    <location>
        <begin position="8"/>
        <end position="166"/>
    </location>
</feature>
<evidence type="ECO:0000313" key="2">
    <source>
        <dbReference type="EMBL" id="CAB4833388.1"/>
    </source>
</evidence>
<accession>A0A6J7ALR6</accession>
<dbReference type="Pfam" id="PF00535">
    <property type="entry name" value="Glycos_transf_2"/>
    <property type="match status" value="1"/>
</dbReference>
<dbReference type="AlphaFoldDB" id="A0A6J7ALR6"/>
<organism evidence="2">
    <name type="scientific">freshwater metagenome</name>
    <dbReference type="NCBI Taxonomy" id="449393"/>
    <lineage>
        <taxon>unclassified sequences</taxon>
        <taxon>metagenomes</taxon>
        <taxon>ecological metagenomes</taxon>
    </lineage>
</organism>
<dbReference type="InterPro" id="IPR001173">
    <property type="entry name" value="Glyco_trans_2-like"/>
</dbReference>
<reference evidence="2" key="1">
    <citation type="submission" date="2020-05" db="EMBL/GenBank/DDBJ databases">
        <authorList>
            <person name="Chiriac C."/>
            <person name="Salcher M."/>
            <person name="Ghai R."/>
            <person name="Kavagutti S V."/>
        </authorList>
    </citation>
    <scope>NUCLEOTIDE SEQUENCE</scope>
</reference>
<dbReference type="PANTHER" id="PTHR48090">
    <property type="entry name" value="UNDECAPRENYL-PHOSPHATE 4-DEOXY-4-FORMAMIDO-L-ARABINOSE TRANSFERASE-RELATED"/>
    <property type="match status" value="1"/>
</dbReference>
<dbReference type="PANTHER" id="PTHR48090:SF7">
    <property type="entry name" value="RFBJ PROTEIN"/>
    <property type="match status" value="1"/>
</dbReference>
<dbReference type="Gene3D" id="3.90.550.10">
    <property type="entry name" value="Spore Coat Polysaccharide Biosynthesis Protein SpsA, Chain A"/>
    <property type="match status" value="1"/>
</dbReference>
<name>A0A6J7ALR6_9ZZZZ</name>
<dbReference type="SUPFAM" id="SSF53448">
    <property type="entry name" value="Nucleotide-diphospho-sugar transferases"/>
    <property type="match status" value="1"/>
</dbReference>
<protein>
    <submittedName>
        <fullName evidence="2">Unannotated protein</fullName>
    </submittedName>
</protein>
<evidence type="ECO:0000313" key="3">
    <source>
        <dbReference type="EMBL" id="CAB4882703.1"/>
    </source>
</evidence>
<sequence length="250" mass="27107">MTDAKTLVVIPAWNESSSIAQVIGEIRHSNTDVDLLVVDDGSSDSTGAKARAEGVDVVTNPYNLGVGGAMRVGFRFALSHGYDAVVQVDADGQHDPESITLLVEQLDDQVVPQMVIGSRFSGEQTYDASRTRRLAMRILAASLSRMSGEHLSDVTSGFRAHNRKAIALFATEYPTDYLADTVESIAILARAGGKISECPVAMRQRTTGKPSQSRWKSLIYLVRIFLVLGLTVFRKRTVRTAENESTSGSS</sequence>
<proteinExistence type="predicted"/>
<dbReference type="EMBL" id="CAFABE010000089">
    <property type="protein sequence ID" value="CAB4833388.1"/>
    <property type="molecule type" value="Genomic_DNA"/>
</dbReference>
<dbReference type="InterPro" id="IPR029044">
    <property type="entry name" value="Nucleotide-diphossugar_trans"/>
</dbReference>
<dbReference type="CDD" id="cd04179">
    <property type="entry name" value="DPM_DPG-synthase_like"/>
    <property type="match status" value="1"/>
</dbReference>
<dbReference type="EMBL" id="CAFBPM010000021">
    <property type="protein sequence ID" value="CAB5030424.1"/>
    <property type="molecule type" value="Genomic_DNA"/>
</dbReference>
<dbReference type="InterPro" id="IPR050256">
    <property type="entry name" value="Glycosyltransferase_2"/>
</dbReference>
<evidence type="ECO:0000259" key="1">
    <source>
        <dbReference type="Pfam" id="PF00535"/>
    </source>
</evidence>